<accession>A0A0V0RJN5</accession>
<reference evidence="1 2" key="1">
    <citation type="submission" date="2015-01" db="EMBL/GenBank/DDBJ databases">
        <title>Evolution of Trichinella species and genotypes.</title>
        <authorList>
            <person name="Korhonen P.K."/>
            <person name="Edoardo P."/>
            <person name="Giuseppe L.R."/>
            <person name="Gasser R.B."/>
        </authorList>
    </citation>
    <scope>NUCLEOTIDE SEQUENCE [LARGE SCALE GENOMIC DNA]</scope>
    <source>
        <strain evidence="1">ISS37</strain>
    </source>
</reference>
<dbReference type="EMBL" id="JYDL01000152">
    <property type="protein sequence ID" value="KRX14721.1"/>
    <property type="molecule type" value="Genomic_DNA"/>
</dbReference>
<gene>
    <name evidence="1" type="ORF">T07_3926</name>
</gene>
<sequence>MGKLTLIELWTLREHLNGWARKRHSDKDVELYQAGDRHPKAVHVLRFSSSIRMCVTLDNMAFKYSSRHAAILLS</sequence>
<dbReference type="AlphaFoldDB" id="A0A0V0RJN5"/>
<keyword evidence="2" id="KW-1185">Reference proteome</keyword>
<name>A0A0V0RJN5_9BILA</name>
<dbReference type="Proteomes" id="UP000054630">
    <property type="component" value="Unassembled WGS sequence"/>
</dbReference>
<organism evidence="1 2">
    <name type="scientific">Trichinella nelsoni</name>
    <dbReference type="NCBI Taxonomy" id="6336"/>
    <lineage>
        <taxon>Eukaryota</taxon>
        <taxon>Metazoa</taxon>
        <taxon>Ecdysozoa</taxon>
        <taxon>Nematoda</taxon>
        <taxon>Enoplea</taxon>
        <taxon>Dorylaimia</taxon>
        <taxon>Trichinellida</taxon>
        <taxon>Trichinellidae</taxon>
        <taxon>Trichinella</taxon>
    </lineage>
</organism>
<proteinExistence type="predicted"/>
<evidence type="ECO:0000313" key="2">
    <source>
        <dbReference type="Proteomes" id="UP000054630"/>
    </source>
</evidence>
<comment type="caution">
    <text evidence="1">The sequence shown here is derived from an EMBL/GenBank/DDBJ whole genome shotgun (WGS) entry which is preliminary data.</text>
</comment>
<protein>
    <submittedName>
        <fullName evidence="1">Uncharacterized protein</fullName>
    </submittedName>
</protein>
<evidence type="ECO:0000313" key="1">
    <source>
        <dbReference type="EMBL" id="KRX14721.1"/>
    </source>
</evidence>